<protein>
    <recommendedName>
        <fullName evidence="5 14">Periplasmic nitrate reductase, electron transfer subunit</fullName>
    </recommendedName>
    <alternativeName>
        <fullName evidence="13 14">Diheme cytochrome c NapB</fullName>
    </alternativeName>
</protein>
<comment type="function">
    <text evidence="1">Electron transfer subunit of the periplasmic nitrate reductase complex NapAB. Receives electrons from the membrane-anchored tetraheme c-type NapC protein and transfers these to NapA subunit, thus allowing electron flow between membrane and periplasm. Essential for periplasmic nitrate reduction with nitrate as the terminal electron acceptor.</text>
</comment>
<evidence type="ECO:0000256" key="2">
    <source>
        <dbReference type="ARBA" id="ARBA00004418"/>
    </source>
</evidence>
<dbReference type="Proteomes" id="UP000199598">
    <property type="component" value="Unassembled WGS sequence"/>
</dbReference>
<comment type="similarity">
    <text evidence="3 14">Belongs to the NapB family.</text>
</comment>
<gene>
    <name evidence="16" type="ORF">SAMN04488518_103324</name>
</gene>
<evidence type="ECO:0000256" key="8">
    <source>
        <dbReference type="ARBA" id="ARBA00022723"/>
    </source>
</evidence>
<organism evidence="16 17">
    <name type="scientific">Pseudovibrio ascidiaceicola</name>
    <dbReference type="NCBI Taxonomy" id="285279"/>
    <lineage>
        <taxon>Bacteria</taxon>
        <taxon>Pseudomonadati</taxon>
        <taxon>Pseudomonadota</taxon>
        <taxon>Alphaproteobacteria</taxon>
        <taxon>Hyphomicrobiales</taxon>
        <taxon>Stappiaceae</taxon>
        <taxon>Pseudovibrio</taxon>
    </lineage>
</organism>
<evidence type="ECO:0000256" key="10">
    <source>
        <dbReference type="ARBA" id="ARBA00022764"/>
    </source>
</evidence>
<keyword evidence="11 14" id="KW-0249">Electron transport</keyword>
<evidence type="ECO:0000256" key="1">
    <source>
        <dbReference type="ARBA" id="ARBA00002599"/>
    </source>
</evidence>
<evidence type="ECO:0000313" key="17">
    <source>
        <dbReference type="Proteomes" id="UP000199598"/>
    </source>
</evidence>
<dbReference type="Pfam" id="PF03892">
    <property type="entry name" value="NapB"/>
    <property type="match status" value="1"/>
</dbReference>
<dbReference type="InterPro" id="IPR005591">
    <property type="entry name" value="NapB"/>
</dbReference>
<dbReference type="InterPro" id="IPR036280">
    <property type="entry name" value="Multihaem_cyt_sf"/>
</dbReference>
<sequence length="147" mass="16543">MKTGVPWKAITIMAVLHLTGFAALNAHAEGVKSLRGVQVDEPVFVEPIARPQNTRVNREFRQQPPLVPHKTEAYQVDLKVNQCLTCHDWANAGEKKAPTLSMTHYADREGRQLDRVAGTRWFCTQCHVPQVDADPLVENEFTPSSER</sequence>
<keyword evidence="8" id="KW-0479">Metal-binding</keyword>
<feature type="chain" id="PRO_5046726345" description="Periplasmic nitrate reductase, electron transfer subunit" evidence="15">
    <location>
        <begin position="29"/>
        <end position="147"/>
    </location>
</feature>
<dbReference type="PANTHER" id="PTHR38604">
    <property type="entry name" value="PERIPLASMIC NITRATE REDUCTASE, ELECTRON TRANSFER SUBUNIT"/>
    <property type="match status" value="1"/>
</dbReference>
<evidence type="ECO:0000256" key="15">
    <source>
        <dbReference type="SAM" id="SignalP"/>
    </source>
</evidence>
<keyword evidence="7" id="KW-0349">Heme</keyword>
<comment type="caution">
    <text evidence="16">The sequence shown here is derived from an EMBL/GenBank/DDBJ whole genome shotgun (WGS) entry which is preliminary data.</text>
</comment>
<feature type="signal peptide" evidence="15">
    <location>
        <begin position="1"/>
        <end position="28"/>
    </location>
</feature>
<reference evidence="16 17" key="1">
    <citation type="submission" date="2016-10" db="EMBL/GenBank/DDBJ databases">
        <authorList>
            <person name="Varghese N."/>
            <person name="Submissions S."/>
        </authorList>
    </citation>
    <scope>NUCLEOTIDE SEQUENCE [LARGE SCALE GENOMIC DNA]</scope>
    <source>
        <strain evidence="16 17">DSM 16392</strain>
    </source>
</reference>
<dbReference type="RefSeq" id="WP_208860193.1">
    <property type="nucleotide sequence ID" value="NZ_FOSK01000003.1"/>
</dbReference>
<keyword evidence="17" id="KW-1185">Reference proteome</keyword>
<proteinExistence type="inferred from homology"/>
<evidence type="ECO:0000313" key="16">
    <source>
        <dbReference type="EMBL" id="SFK26188.1"/>
    </source>
</evidence>
<evidence type="ECO:0000256" key="14">
    <source>
        <dbReference type="PIRNR" id="PIRNR006105"/>
    </source>
</evidence>
<dbReference type="PANTHER" id="PTHR38604:SF1">
    <property type="entry name" value="PERIPLASMIC NITRATE REDUCTASE, ELECTRON TRANSFER SUBUNIT"/>
    <property type="match status" value="1"/>
</dbReference>
<keyword evidence="12" id="KW-0408">Iron</keyword>
<comment type="subunit">
    <text evidence="4 14">Component of the periplasmic nitrate reductase NapAB complex composed of NapA and NapB.</text>
</comment>
<keyword evidence="10 14" id="KW-0574">Periplasm</keyword>
<evidence type="ECO:0000256" key="13">
    <source>
        <dbReference type="ARBA" id="ARBA00031832"/>
    </source>
</evidence>
<comment type="subcellular location">
    <subcellularLocation>
        <location evidence="2 14">Periplasm</location>
    </subcellularLocation>
</comment>
<evidence type="ECO:0000256" key="6">
    <source>
        <dbReference type="ARBA" id="ARBA00022448"/>
    </source>
</evidence>
<evidence type="ECO:0000256" key="12">
    <source>
        <dbReference type="ARBA" id="ARBA00023004"/>
    </source>
</evidence>
<dbReference type="Gene3D" id="1.10.1130.10">
    <property type="entry name" value="Flavocytochrome C3, Chain A"/>
    <property type="match status" value="1"/>
</dbReference>
<evidence type="ECO:0000256" key="7">
    <source>
        <dbReference type="ARBA" id="ARBA00022617"/>
    </source>
</evidence>
<keyword evidence="6 14" id="KW-0813">Transport</keyword>
<accession>A0A1I3Y2X7</accession>
<evidence type="ECO:0000256" key="5">
    <source>
        <dbReference type="ARBA" id="ARBA00013773"/>
    </source>
</evidence>
<evidence type="ECO:0000256" key="4">
    <source>
        <dbReference type="ARBA" id="ARBA00011752"/>
    </source>
</evidence>
<keyword evidence="9 15" id="KW-0732">Signal</keyword>
<evidence type="ECO:0000256" key="9">
    <source>
        <dbReference type="ARBA" id="ARBA00022729"/>
    </source>
</evidence>
<name>A0A1I3Y2X7_9HYPH</name>
<evidence type="ECO:0000256" key="11">
    <source>
        <dbReference type="ARBA" id="ARBA00022982"/>
    </source>
</evidence>
<evidence type="ECO:0000256" key="3">
    <source>
        <dbReference type="ARBA" id="ARBA00007368"/>
    </source>
</evidence>
<dbReference type="EMBL" id="FOSK01000003">
    <property type="protein sequence ID" value="SFK26188.1"/>
    <property type="molecule type" value="Genomic_DNA"/>
</dbReference>
<dbReference type="PIRSF" id="PIRSF006105">
    <property type="entry name" value="NapB"/>
    <property type="match status" value="1"/>
</dbReference>
<dbReference type="SUPFAM" id="SSF48695">
    <property type="entry name" value="Multiheme cytochromes"/>
    <property type="match status" value="1"/>
</dbReference>